<dbReference type="GO" id="GO:0016020">
    <property type="term" value="C:membrane"/>
    <property type="evidence" value="ECO:0007669"/>
    <property type="project" value="UniProtKB-SubCell"/>
</dbReference>
<feature type="transmembrane region" description="Helical" evidence="7">
    <location>
        <begin position="477"/>
        <end position="498"/>
    </location>
</feature>
<evidence type="ECO:0000256" key="6">
    <source>
        <dbReference type="SAM" id="MobiDB-lite"/>
    </source>
</evidence>
<feature type="transmembrane region" description="Helical" evidence="7">
    <location>
        <begin position="353"/>
        <end position="375"/>
    </location>
</feature>
<feature type="compositionally biased region" description="Polar residues" evidence="6">
    <location>
        <begin position="565"/>
        <end position="574"/>
    </location>
</feature>
<dbReference type="EMBL" id="JAWQEG010005791">
    <property type="protein sequence ID" value="KAK3856762.1"/>
    <property type="molecule type" value="Genomic_DNA"/>
</dbReference>
<sequence>MAIDWKMLPMKMHYFLRFMGTALVVLLPLITKQKGIPAQVVGVIWTVLPFLSLVTKITAGTIADYTRGHKSVLFGGVALMMVSLTALYWVPNVPTLITPTTQPFSCPHTHIHNTTTHTFTPDKTTPTHNTTHIFTPNKTTHTHTPNIIHAHTFTPPNKTTHNHTPNINTTHPQPHCPHNNKEGEDEDEGDWSLWQRYEFWLLFVCLLCQYCGHTVSITMQETVCFQMLGEERHKYGGQRVWGSVGIGVSAIVLGALVDWYSKGRGEQDYLPAHVLTLVFLGADLIVVARLRFPRPEKRSSSSARYGVKWWRRVLLVLMSTGMVGMACGLLWTFEFILVEDVAKTWQPNFPHLKLLLGLLMGVQCFLAEVPFLLLAGRIITRLGHINTFFVSLLGFCVRLCFYGAITNPWWFIPADLLHGVSFGIIYPCITSYASTVSPKGAVATTQAIFGATFFVSTGLGGLVGGLLYDVVGSKNTFLIIGAVLGVYAVVFLGTHALFTCCGCHKTSEGGKKCGEKSECEENLKEGRSVTVEVEQKGRKGDNMRTGPGEEPLLLEPGNGFKMQGDNVTTEDGVS</sequence>
<feature type="transmembrane region" description="Helical" evidence="7">
    <location>
        <begin position="313"/>
        <end position="333"/>
    </location>
</feature>
<evidence type="ECO:0000256" key="1">
    <source>
        <dbReference type="ARBA" id="ARBA00004141"/>
    </source>
</evidence>
<keyword evidence="10" id="KW-1185">Reference proteome</keyword>
<feature type="transmembrane region" description="Helical" evidence="7">
    <location>
        <begin position="36"/>
        <end position="59"/>
    </location>
</feature>
<feature type="region of interest" description="Disordered" evidence="6">
    <location>
        <begin position="162"/>
        <end position="187"/>
    </location>
</feature>
<name>A0AAE1BTF9_PETCI</name>
<dbReference type="InterPro" id="IPR051717">
    <property type="entry name" value="MFS_MFSD6"/>
</dbReference>
<comment type="subcellular location">
    <subcellularLocation>
        <location evidence="1">Membrane</location>
        <topology evidence="1">Multi-pass membrane protein</topology>
    </subcellularLocation>
</comment>
<dbReference type="PANTHER" id="PTHR16172">
    <property type="entry name" value="MAJOR FACILITATOR SUPERFAMILY DOMAIN-CONTAINING PROTEIN 6-LIKE"/>
    <property type="match status" value="1"/>
</dbReference>
<reference evidence="9" key="1">
    <citation type="submission" date="2023-10" db="EMBL/GenBank/DDBJ databases">
        <title>Genome assemblies of two species of porcelain crab, Petrolisthes cinctipes and Petrolisthes manimaculis (Anomura: Porcellanidae).</title>
        <authorList>
            <person name="Angst P."/>
        </authorList>
    </citation>
    <scope>NUCLEOTIDE SEQUENCE</scope>
    <source>
        <strain evidence="9">PB745_01</strain>
        <tissue evidence="9">Gill</tissue>
    </source>
</reference>
<keyword evidence="3 7" id="KW-0812">Transmembrane</keyword>
<feature type="transmembrane region" description="Helical" evidence="7">
    <location>
        <begin position="272"/>
        <end position="292"/>
    </location>
</feature>
<evidence type="ECO:0000256" key="5">
    <source>
        <dbReference type="ARBA" id="ARBA00023136"/>
    </source>
</evidence>
<feature type="transmembrane region" description="Helical" evidence="7">
    <location>
        <begin position="199"/>
        <end position="219"/>
    </location>
</feature>
<evidence type="ECO:0000259" key="8">
    <source>
        <dbReference type="Pfam" id="PF12832"/>
    </source>
</evidence>
<feature type="domain" description="Major facilitator superfamily associated" evidence="8">
    <location>
        <begin position="10"/>
        <end position="478"/>
    </location>
</feature>
<feature type="transmembrane region" description="Helical" evidence="7">
    <location>
        <begin position="12"/>
        <end position="30"/>
    </location>
</feature>
<proteinExistence type="inferred from homology"/>
<feature type="compositionally biased region" description="Low complexity" evidence="6">
    <location>
        <begin position="162"/>
        <end position="173"/>
    </location>
</feature>
<feature type="transmembrane region" description="Helical" evidence="7">
    <location>
        <begin position="387"/>
        <end position="410"/>
    </location>
</feature>
<feature type="transmembrane region" description="Helical" evidence="7">
    <location>
        <begin position="416"/>
        <end position="435"/>
    </location>
</feature>
<dbReference type="SUPFAM" id="SSF103473">
    <property type="entry name" value="MFS general substrate transporter"/>
    <property type="match status" value="1"/>
</dbReference>
<dbReference type="Gene3D" id="1.20.1250.20">
    <property type="entry name" value="MFS general substrate transporter like domains"/>
    <property type="match status" value="2"/>
</dbReference>
<protein>
    <recommendedName>
        <fullName evidence="8">Major facilitator superfamily associated domain-containing protein</fullName>
    </recommendedName>
</protein>
<dbReference type="InterPro" id="IPR024989">
    <property type="entry name" value="MFS_assoc_dom"/>
</dbReference>
<feature type="transmembrane region" description="Helical" evidence="7">
    <location>
        <begin position="447"/>
        <end position="471"/>
    </location>
</feature>
<dbReference type="PANTHER" id="PTHR16172:SF37">
    <property type="entry name" value="RE36877P"/>
    <property type="match status" value="1"/>
</dbReference>
<feature type="transmembrane region" description="Helical" evidence="7">
    <location>
        <begin position="71"/>
        <end position="90"/>
    </location>
</feature>
<evidence type="ECO:0000256" key="7">
    <source>
        <dbReference type="SAM" id="Phobius"/>
    </source>
</evidence>
<evidence type="ECO:0000313" key="9">
    <source>
        <dbReference type="EMBL" id="KAK3856762.1"/>
    </source>
</evidence>
<feature type="transmembrane region" description="Helical" evidence="7">
    <location>
        <begin position="240"/>
        <end position="260"/>
    </location>
</feature>
<feature type="compositionally biased region" description="Low complexity" evidence="6">
    <location>
        <begin position="546"/>
        <end position="557"/>
    </location>
</feature>
<feature type="region of interest" description="Disordered" evidence="6">
    <location>
        <begin position="533"/>
        <end position="574"/>
    </location>
</feature>
<keyword evidence="4 7" id="KW-1133">Transmembrane helix</keyword>
<feature type="compositionally biased region" description="Basic and acidic residues" evidence="6">
    <location>
        <begin position="533"/>
        <end position="542"/>
    </location>
</feature>
<dbReference type="InterPro" id="IPR036259">
    <property type="entry name" value="MFS_trans_sf"/>
</dbReference>
<evidence type="ECO:0000256" key="3">
    <source>
        <dbReference type="ARBA" id="ARBA00022692"/>
    </source>
</evidence>
<dbReference type="AlphaFoldDB" id="A0AAE1BTF9"/>
<dbReference type="Pfam" id="PF12832">
    <property type="entry name" value="MFS_1_like"/>
    <property type="match status" value="1"/>
</dbReference>
<gene>
    <name evidence="9" type="ORF">Pcinc_036928</name>
</gene>
<evidence type="ECO:0000256" key="2">
    <source>
        <dbReference type="ARBA" id="ARBA00005241"/>
    </source>
</evidence>
<evidence type="ECO:0000313" key="10">
    <source>
        <dbReference type="Proteomes" id="UP001286313"/>
    </source>
</evidence>
<accession>A0AAE1BTF9</accession>
<comment type="similarity">
    <text evidence="2">Belongs to the major facilitator superfamily. MFSD6 family.</text>
</comment>
<comment type="caution">
    <text evidence="9">The sequence shown here is derived from an EMBL/GenBank/DDBJ whole genome shotgun (WGS) entry which is preliminary data.</text>
</comment>
<evidence type="ECO:0000256" key="4">
    <source>
        <dbReference type="ARBA" id="ARBA00022989"/>
    </source>
</evidence>
<keyword evidence="5 7" id="KW-0472">Membrane</keyword>
<dbReference type="Proteomes" id="UP001286313">
    <property type="component" value="Unassembled WGS sequence"/>
</dbReference>
<organism evidence="9 10">
    <name type="scientific">Petrolisthes cinctipes</name>
    <name type="common">Flat porcelain crab</name>
    <dbReference type="NCBI Taxonomy" id="88211"/>
    <lineage>
        <taxon>Eukaryota</taxon>
        <taxon>Metazoa</taxon>
        <taxon>Ecdysozoa</taxon>
        <taxon>Arthropoda</taxon>
        <taxon>Crustacea</taxon>
        <taxon>Multicrustacea</taxon>
        <taxon>Malacostraca</taxon>
        <taxon>Eumalacostraca</taxon>
        <taxon>Eucarida</taxon>
        <taxon>Decapoda</taxon>
        <taxon>Pleocyemata</taxon>
        <taxon>Anomura</taxon>
        <taxon>Galatheoidea</taxon>
        <taxon>Porcellanidae</taxon>
        <taxon>Petrolisthes</taxon>
    </lineage>
</organism>